<accession>A0ABR1NU77</accession>
<gene>
    <name evidence="2" type="ORF">SLS63_011377</name>
</gene>
<reference evidence="2 3" key="1">
    <citation type="submission" date="2024-02" db="EMBL/GenBank/DDBJ databases">
        <title>De novo assembly and annotation of 12 fungi associated with fruit tree decline syndrome in Ontario, Canada.</title>
        <authorList>
            <person name="Sulman M."/>
            <person name="Ellouze W."/>
            <person name="Ilyukhin E."/>
        </authorList>
    </citation>
    <scope>NUCLEOTIDE SEQUENCE [LARGE SCALE GENOMIC DNA]</scope>
    <source>
        <strain evidence="2 3">M169</strain>
    </source>
</reference>
<sequence length="216" mass="25428">MAQHQPQHPVGRQSNVSAADSAVGLLPQEDQSPERQGHASEKTSLYHDLRELITRRRRQWLLTRDIELARPLQQEFLAFEAAVMEDMHEMEHEREIKHQQRAREMRGATGIARFSWGLYKLKRKICGKWARHRLHGSWKHGRLNARRKQLSEEYVRVQISRRLEVVREVIWYANEEAVEDGDDGAYVRDGILNYIVTGYDSMFPISRELEVDMNRT</sequence>
<organism evidence="2 3">
    <name type="scientific">Diaporthe eres</name>
    <name type="common">Phomopsis oblonga</name>
    <dbReference type="NCBI Taxonomy" id="83184"/>
    <lineage>
        <taxon>Eukaryota</taxon>
        <taxon>Fungi</taxon>
        <taxon>Dikarya</taxon>
        <taxon>Ascomycota</taxon>
        <taxon>Pezizomycotina</taxon>
        <taxon>Sordariomycetes</taxon>
        <taxon>Sordariomycetidae</taxon>
        <taxon>Diaporthales</taxon>
        <taxon>Diaporthaceae</taxon>
        <taxon>Diaporthe</taxon>
        <taxon>Diaporthe eres species complex</taxon>
    </lineage>
</organism>
<protein>
    <submittedName>
        <fullName evidence="2">Uncharacterized protein</fullName>
    </submittedName>
</protein>
<dbReference type="EMBL" id="JAKNSF020000107">
    <property type="protein sequence ID" value="KAK7715621.1"/>
    <property type="molecule type" value="Genomic_DNA"/>
</dbReference>
<name>A0ABR1NU77_DIAER</name>
<feature type="compositionally biased region" description="Basic and acidic residues" evidence="1">
    <location>
        <begin position="32"/>
        <end position="43"/>
    </location>
</feature>
<proteinExistence type="predicted"/>
<feature type="compositionally biased region" description="Polar residues" evidence="1">
    <location>
        <begin position="1"/>
        <end position="18"/>
    </location>
</feature>
<keyword evidence="3" id="KW-1185">Reference proteome</keyword>
<evidence type="ECO:0000313" key="3">
    <source>
        <dbReference type="Proteomes" id="UP001430848"/>
    </source>
</evidence>
<evidence type="ECO:0000256" key="1">
    <source>
        <dbReference type="SAM" id="MobiDB-lite"/>
    </source>
</evidence>
<feature type="region of interest" description="Disordered" evidence="1">
    <location>
        <begin position="1"/>
        <end position="43"/>
    </location>
</feature>
<comment type="caution">
    <text evidence="2">The sequence shown here is derived from an EMBL/GenBank/DDBJ whole genome shotgun (WGS) entry which is preliminary data.</text>
</comment>
<evidence type="ECO:0000313" key="2">
    <source>
        <dbReference type="EMBL" id="KAK7715621.1"/>
    </source>
</evidence>
<dbReference type="Proteomes" id="UP001430848">
    <property type="component" value="Unassembled WGS sequence"/>
</dbReference>